<keyword evidence="2" id="KW-1185">Reference proteome</keyword>
<gene>
    <name evidence="1" type="ORF">ACFQO0_15720</name>
</gene>
<dbReference type="EMBL" id="JBHTCC010000004">
    <property type="protein sequence ID" value="MFC7299887.1"/>
    <property type="molecule type" value="Genomic_DNA"/>
</dbReference>
<sequence>MEYIVIFGLIVAASLWYSSHKKKVRRQRLMTKYGDADLVDRIMDGLFWQGQTDEQLLDSIGQPLDVDSKVMRAFTRKIWKYQQTGKGRYALRITLENDIVVGWDKKSS</sequence>
<protein>
    <submittedName>
        <fullName evidence="1">DUF2845 domain-containing protein</fullName>
    </submittedName>
</protein>
<accession>A0ABW2J986</accession>
<proteinExistence type="predicted"/>
<evidence type="ECO:0000313" key="1">
    <source>
        <dbReference type="EMBL" id="MFC7299887.1"/>
    </source>
</evidence>
<evidence type="ECO:0000313" key="2">
    <source>
        <dbReference type="Proteomes" id="UP001596379"/>
    </source>
</evidence>
<name>A0ABW2J986_9BURK</name>
<comment type="caution">
    <text evidence="1">The sequence shown here is derived from an EMBL/GenBank/DDBJ whole genome shotgun (WGS) entry which is preliminary data.</text>
</comment>
<dbReference type="RefSeq" id="WP_041296407.1">
    <property type="nucleotide sequence ID" value="NZ_JBHTCC010000004.1"/>
</dbReference>
<organism evidence="1 2">
    <name type="scientific">Herminiimonas aquatilis</name>
    <dbReference type="NCBI Taxonomy" id="345342"/>
    <lineage>
        <taxon>Bacteria</taxon>
        <taxon>Pseudomonadati</taxon>
        <taxon>Pseudomonadota</taxon>
        <taxon>Betaproteobacteria</taxon>
        <taxon>Burkholderiales</taxon>
        <taxon>Oxalobacteraceae</taxon>
        <taxon>Herminiimonas</taxon>
    </lineage>
</organism>
<dbReference type="Proteomes" id="UP001596379">
    <property type="component" value="Unassembled WGS sequence"/>
</dbReference>
<reference evidence="2" key="1">
    <citation type="journal article" date="2019" name="Int. J. Syst. Evol. Microbiol.">
        <title>The Global Catalogue of Microorganisms (GCM) 10K type strain sequencing project: providing services to taxonomists for standard genome sequencing and annotation.</title>
        <authorList>
            <consortium name="The Broad Institute Genomics Platform"/>
            <consortium name="The Broad Institute Genome Sequencing Center for Infectious Disease"/>
            <person name="Wu L."/>
            <person name="Ma J."/>
        </authorList>
    </citation>
    <scope>NUCLEOTIDE SEQUENCE [LARGE SCALE GENOMIC DNA]</scope>
    <source>
        <strain evidence="2">CCUG 36956</strain>
    </source>
</reference>